<dbReference type="SUPFAM" id="SSF53901">
    <property type="entry name" value="Thiolase-like"/>
    <property type="match status" value="3"/>
</dbReference>
<dbReference type="InterPro" id="IPR000794">
    <property type="entry name" value="Beta-ketoacyl_synthase"/>
</dbReference>
<comment type="similarity">
    <text evidence="1 3">Belongs to the thiolase-like superfamily. Beta-ketoacyl-ACP synthases family.</text>
</comment>
<dbReference type="InterPro" id="IPR014031">
    <property type="entry name" value="Ketoacyl_synth_C"/>
</dbReference>
<dbReference type="RefSeq" id="WP_146652804.1">
    <property type="nucleotide sequence ID" value="NZ_CP012333.1"/>
</dbReference>
<evidence type="ECO:0000313" key="5">
    <source>
        <dbReference type="EMBL" id="AKV01773.1"/>
    </source>
</evidence>
<dbReference type="EMBL" id="CP012333">
    <property type="protein sequence ID" value="AKV01773.1"/>
    <property type="molecule type" value="Genomic_DNA"/>
</dbReference>
<dbReference type="PANTHER" id="PTHR11712">
    <property type="entry name" value="POLYKETIDE SYNTHASE-RELATED"/>
    <property type="match status" value="1"/>
</dbReference>
<gene>
    <name evidence="5" type="ORF">AKJ09_08436</name>
</gene>
<dbReference type="PANTHER" id="PTHR11712:SF347">
    <property type="entry name" value="BETA KETOACYL-ACYL CARRIER PROTEIN SYNTHASE"/>
    <property type="match status" value="1"/>
</dbReference>
<dbReference type="Proteomes" id="UP000064967">
    <property type="component" value="Chromosome"/>
</dbReference>
<dbReference type="Gene3D" id="3.40.47.10">
    <property type="match status" value="2"/>
</dbReference>
<dbReference type="OrthoDB" id="5479871at2"/>
<evidence type="ECO:0000256" key="1">
    <source>
        <dbReference type="ARBA" id="ARBA00008467"/>
    </source>
</evidence>
<dbReference type="AlphaFoldDB" id="A0A0K1Q7Q6"/>
<evidence type="ECO:0000256" key="2">
    <source>
        <dbReference type="ARBA" id="ARBA00022679"/>
    </source>
</evidence>
<keyword evidence="6" id="KW-1185">Reference proteome</keyword>
<dbReference type="PROSITE" id="PS52004">
    <property type="entry name" value="KS3_2"/>
    <property type="match status" value="1"/>
</dbReference>
<feature type="domain" description="Ketosynthase family 3 (KS3)" evidence="4">
    <location>
        <begin position="1"/>
        <end position="391"/>
    </location>
</feature>
<dbReference type="Pfam" id="PF02801">
    <property type="entry name" value="Ketoacyl-synt_C"/>
    <property type="match status" value="1"/>
</dbReference>
<protein>
    <submittedName>
        <fullName evidence="5">3-oxoacyl-[acyl-carrier-protein] synthase, KASII</fullName>
    </submittedName>
</protein>
<reference evidence="5 6" key="1">
    <citation type="submission" date="2015-08" db="EMBL/GenBank/DDBJ databases">
        <authorList>
            <person name="Babu N.S."/>
            <person name="Beckwith C.J."/>
            <person name="Beseler K.G."/>
            <person name="Brison A."/>
            <person name="Carone J.V."/>
            <person name="Caskin T.P."/>
            <person name="Diamond M."/>
            <person name="Durham M.E."/>
            <person name="Foxe J.M."/>
            <person name="Go M."/>
            <person name="Henderson B.A."/>
            <person name="Jones I.B."/>
            <person name="McGettigan J.A."/>
            <person name="Micheletti S.J."/>
            <person name="Nasrallah M.E."/>
            <person name="Ortiz D."/>
            <person name="Piller C.R."/>
            <person name="Privatt S.R."/>
            <person name="Schneider S.L."/>
            <person name="Sharp S."/>
            <person name="Smith T.C."/>
            <person name="Stanton J.D."/>
            <person name="Ullery H.E."/>
            <person name="Wilson R.J."/>
            <person name="Serrano M.G."/>
            <person name="Buck G."/>
            <person name="Lee V."/>
            <person name="Wang Y."/>
            <person name="Carvalho R."/>
            <person name="Voegtly L."/>
            <person name="Shi R."/>
            <person name="Duckworth R."/>
            <person name="Johnson A."/>
            <person name="Loviza R."/>
            <person name="Walstead R."/>
            <person name="Shah Z."/>
            <person name="Kiflezghi M."/>
            <person name="Wade K."/>
            <person name="Ball S.L."/>
            <person name="Bradley K.W."/>
            <person name="Asai D.J."/>
            <person name="Bowman C.A."/>
            <person name="Russell D.A."/>
            <person name="Pope W.H."/>
            <person name="Jacobs-Sera D."/>
            <person name="Hendrix R.W."/>
            <person name="Hatfull G.F."/>
        </authorList>
    </citation>
    <scope>NUCLEOTIDE SEQUENCE [LARGE SCALE GENOMIC DNA]</scope>
    <source>
        <strain evidence="5 6">DSM 27648</strain>
    </source>
</reference>
<accession>A0A0K1Q7Q6</accession>
<dbReference type="STRING" id="1391654.AKJ09_08436"/>
<evidence type="ECO:0000313" key="6">
    <source>
        <dbReference type="Proteomes" id="UP000064967"/>
    </source>
</evidence>
<dbReference type="InterPro" id="IPR014030">
    <property type="entry name" value="Ketoacyl_synth_N"/>
</dbReference>
<dbReference type="InterPro" id="IPR020841">
    <property type="entry name" value="PKS_Beta-ketoAc_synthase_dom"/>
</dbReference>
<organism evidence="5 6">
    <name type="scientific">Labilithrix luteola</name>
    <dbReference type="NCBI Taxonomy" id="1391654"/>
    <lineage>
        <taxon>Bacteria</taxon>
        <taxon>Pseudomonadati</taxon>
        <taxon>Myxococcota</taxon>
        <taxon>Polyangia</taxon>
        <taxon>Polyangiales</taxon>
        <taxon>Labilitrichaceae</taxon>
        <taxon>Labilithrix</taxon>
    </lineage>
</organism>
<keyword evidence="2 3" id="KW-0808">Transferase</keyword>
<sequence length="645" mass="65918">MKTAILAFGAISALGEGQDALGLVPVGRPAERGMRRDAELERAALLRPFCARADGAGDSSLARAPGEPDRATALLSRAFEACARELDALLPEWRAMRVGLAIGTSSGGMRTFEDVVRDTTSPPSGEWFEGTYFGPVVAAQRPCTFEPSALVLGACASSTIALGLGRAWLDAGHCDLVFAGGFDAVSVFVASGFEVLRATASDGLPRPFREGRDGLALGEGVGIAAMVPASLARSKSLAVRGFVTGFGASCDAVHLTAPDRTGAGLARAATQALADAGNPPIDLVSAHGTATDFNDASETQALAKALGDRASKTHVHAFKSVIGHTLGAAGVLEALSALEAMRAGVALPSAGEGKVLDGIRIGETCAAFEGRTALKLSAAFGGANAAIVLACDDVEEREKAKARDVYVSRASLVDRAPSSAELAQRTGYAEDRIARGDDLVRLAMGALALLDEALRRDGKEGLGGAGIVVGHGLATIDTNALYQARVRTAGASRGEPRRFPYTTPNAAAGECAIAFGLTGPAFAVGGGPHGGLEALAVAADLVRTRVADRIVVVAVDEAGAGSRHVAPETAPGAVALLVSAEPLAARLTSCAVRLDPNHASQLREASSPSAIEAHRGLRGLASATPPEELEVVTAWGFAKAGFFWL</sequence>
<dbReference type="GO" id="GO:0004315">
    <property type="term" value="F:3-oxoacyl-[acyl-carrier-protein] synthase activity"/>
    <property type="evidence" value="ECO:0007669"/>
    <property type="project" value="TreeGrafter"/>
</dbReference>
<dbReference type="KEGG" id="llu:AKJ09_08436"/>
<dbReference type="GO" id="GO:0006633">
    <property type="term" value="P:fatty acid biosynthetic process"/>
    <property type="evidence" value="ECO:0007669"/>
    <property type="project" value="TreeGrafter"/>
</dbReference>
<evidence type="ECO:0000259" key="4">
    <source>
        <dbReference type="PROSITE" id="PS52004"/>
    </source>
</evidence>
<dbReference type="InterPro" id="IPR016039">
    <property type="entry name" value="Thiolase-like"/>
</dbReference>
<dbReference type="Pfam" id="PF00109">
    <property type="entry name" value="ketoacyl-synt"/>
    <property type="match status" value="2"/>
</dbReference>
<dbReference type="SMART" id="SM00825">
    <property type="entry name" value="PKS_KS"/>
    <property type="match status" value="1"/>
</dbReference>
<evidence type="ECO:0000256" key="3">
    <source>
        <dbReference type="RuleBase" id="RU003694"/>
    </source>
</evidence>
<name>A0A0K1Q7Q6_9BACT</name>
<proteinExistence type="inferred from homology"/>